<feature type="region of interest" description="Disordered" evidence="1">
    <location>
        <begin position="25"/>
        <end position="98"/>
    </location>
</feature>
<dbReference type="Proteomes" id="UP000193067">
    <property type="component" value="Unassembled WGS sequence"/>
</dbReference>
<feature type="transmembrane region" description="Helical" evidence="2">
    <location>
        <begin position="864"/>
        <end position="897"/>
    </location>
</feature>
<feature type="region of interest" description="Disordered" evidence="1">
    <location>
        <begin position="570"/>
        <end position="598"/>
    </location>
</feature>
<dbReference type="OrthoDB" id="2591106at2759"/>
<feature type="transmembrane region" description="Helical" evidence="2">
    <location>
        <begin position="257"/>
        <end position="280"/>
    </location>
</feature>
<feature type="compositionally biased region" description="Polar residues" evidence="1">
    <location>
        <begin position="74"/>
        <end position="98"/>
    </location>
</feature>
<feature type="transmembrane region" description="Helical" evidence="2">
    <location>
        <begin position="997"/>
        <end position="1020"/>
    </location>
</feature>
<dbReference type="InterPro" id="IPR045122">
    <property type="entry name" value="Csc1-like"/>
</dbReference>
<accession>A0A1Y2IRC7</accession>
<feature type="compositionally biased region" description="Low complexity" evidence="1">
    <location>
        <begin position="46"/>
        <end position="73"/>
    </location>
</feature>
<evidence type="ECO:0000259" key="3">
    <source>
        <dbReference type="Pfam" id="PF02714"/>
    </source>
</evidence>
<feature type="transmembrane region" description="Helical" evidence="2">
    <location>
        <begin position="958"/>
        <end position="977"/>
    </location>
</feature>
<keyword evidence="2" id="KW-0812">Transmembrane</keyword>
<evidence type="ECO:0000256" key="2">
    <source>
        <dbReference type="SAM" id="Phobius"/>
    </source>
</evidence>
<gene>
    <name evidence="4" type="ORF">PYCCODRAFT_1409510</name>
</gene>
<name>A0A1Y2IRC7_TRAC3</name>
<evidence type="ECO:0000313" key="4">
    <source>
        <dbReference type="EMBL" id="OSD03184.1"/>
    </source>
</evidence>
<feature type="compositionally biased region" description="Polar residues" evidence="1">
    <location>
        <begin position="25"/>
        <end position="45"/>
    </location>
</feature>
<feature type="transmembrane region" description="Helical" evidence="2">
    <location>
        <begin position="1139"/>
        <end position="1160"/>
    </location>
</feature>
<feature type="compositionally biased region" description="Pro residues" evidence="1">
    <location>
        <begin position="751"/>
        <end position="761"/>
    </location>
</feature>
<dbReference type="STRING" id="1353009.A0A1Y2IRC7"/>
<feature type="compositionally biased region" description="Acidic residues" evidence="1">
    <location>
        <begin position="688"/>
        <end position="707"/>
    </location>
</feature>
<feature type="compositionally biased region" description="Basic and acidic residues" evidence="1">
    <location>
        <begin position="708"/>
        <end position="720"/>
    </location>
</feature>
<evidence type="ECO:0000313" key="5">
    <source>
        <dbReference type="Proteomes" id="UP000193067"/>
    </source>
</evidence>
<keyword evidence="2" id="KW-1133">Transmembrane helix</keyword>
<feature type="domain" description="CSC1/OSCA1-like 7TM region" evidence="3">
    <location>
        <begin position="861"/>
        <end position="1128"/>
    </location>
</feature>
<dbReference type="GO" id="GO:0005886">
    <property type="term" value="C:plasma membrane"/>
    <property type="evidence" value="ECO:0007669"/>
    <property type="project" value="TreeGrafter"/>
</dbReference>
<dbReference type="EMBL" id="KZ084101">
    <property type="protein sequence ID" value="OSD03184.1"/>
    <property type="molecule type" value="Genomic_DNA"/>
</dbReference>
<feature type="transmembrane region" description="Helical" evidence="2">
    <location>
        <begin position="1111"/>
        <end position="1133"/>
    </location>
</feature>
<sequence>MTTLSTPLPSHLPKRLRRQVHDDTFSMSNTPQNQWWSTSDGSTFLPTQTSQSSVTPSSPSTDSSAIPSSSRLSATATSGSSTPNSPIPPSATTSGSVVPTSDLTTFTTSVPITVSDPSTTFTSYSQLTVTSSQVVTAAPDTQTAHVVALVEPVCVGDGLDAYSWGLLAAVVVPSVIGLLVWLLFAILRPRYRQLYGLREWFVQQSFRPKPLGRSFWAFLFPHVPLVPSLPSDVSDAGRSPAKDALLFPSDEQLSQRVLWICTLIAAGWTVLALAGFLPLYMVTTPCLADSAPRPHFTGVYSALQDLSLLRLLRLYDAGQVTTTNARTASRRAVVNGTDRTDDARVRIIIATVLAIVLGLLPVLWKILKEFNRLVAYRERWMDVRCQGLEMGWLSARRAPGFVGWGEKRLKDYLAKIGLSSSLDANDRTARSRRRRRAQEANMEERGTYEIDVQSLFSIGDTGHLALLIDERDEILENLEIAETKYINSFRLTTPDPSIADWEPPVPPPKDEPESPPRPQISRPLPLSSSASRRRRRRGRNPAYASSSLPPTSYVMPSQFYKITDLGGITGGEFADPEKDLPSASSRRSRQSSFTESVSRRIVGSRFQEVNRNSMAVGRIPIGSQVVVDQTGELSPMIGSHDSPLTEPVHYGPDQHTSWDTTAFREGGVPQEQHNWFQQQSQHEWPEAIPEDEEPEEDWHDVAQEDPEAFQHAEEHPTEARRRPRPPRTRTGAGTPVEEHRETFPMRHRGPPNAPEEVPPPHLRLQPRQPFVRPLSGLDHDQLGRIYSDINHWRWKLKVINTEIAEVQRECYNDIADGARIKGWLMVGRGLRYLPGIQLIEGRAKEDIRWDELQYEGDWTRSMMWWLAVIMIGFMLGVGLTAVSGLAVATAPDVAHYFPFMMPLVTGSKLGGGLGSTWAASLAATLFIFLALIILHQLTPLTRTVSVSASRFVMFRTMFWLLLIVGGVWMFTTGAILFSMQTLSSDSGESQSVANGAIYMSAFALVVVLNVAIISPGLLLLQPMRLLKVIRAEKAAVTPRQRFRAVYPQSYDPFYATSCSVLAVIFASAFALIFPLLAPAVLLLLFLTLIAHRFLVGYVYGRTLSQTGGLVYIWLLRRLGTALALQPLLFGLIFLSRRLWIEGGVLCGFAFLVVLVVETFCNWRTSLPARRSLSPITLDSLATFEQSAIPGRQRNVDEENTSLVSSARNTRARGSFASVLEMMSLTLAVTPSASETRGPVPLETENLDDLTATERAARTNPDAPPHLPPLPFADHAEEMAGVLYAPELLAPPPMIWLPNDVGGIGRSEAYDLQRYHNLPVTLDVRAKEDVHSPRAPSSPHSPHAL</sequence>
<feature type="region of interest" description="Disordered" evidence="1">
    <location>
        <begin position="496"/>
        <end position="549"/>
    </location>
</feature>
<organism evidence="4 5">
    <name type="scientific">Trametes coccinea (strain BRFM310)</name>
    <name type="common">Pycnoporus coccineus</name>
    <dbReference type="NCBI Taxonomy" id="1353009"/>
    <lineage>
        <taxon>Eukaryota</taxon>
        <taxon>Fungi</taxon>
        <taxon>Dikarya</taxon>
        <taxon>Basidiomycota</taxon>
        <taxon>Agaricomycotina</taxon>
        <taxon>Agaricomycetes</taxon>
        <taxon>Polyporales</taxon>
        <taxon>Polyporaceae</taxon>
        <taxon>Trametes</taxon>
    </lineage>
</organism>
<reference evidence="4 5" key="1">
    <citation type="journal article" date="2015" name="Biotechnol. Biofuels">
        <title>Enhanced degradation of softwood versus hardwood by the white-rot fungus Pycnoporus coccineus.</title>
        <authorList>
            <person name="Couturier M."/>
            <person name="Navarro D."/>
            <person name="Chevret D."/>
            <person name="Henrissat B."/>
            <person name="Piumi F."/>
            <person name="Ruiz-Duenas F.J."/>
            <person name="Martinez A.T."/>
            <person name="Grigoriev I.V."/>
            <person name="Riley R."/>
            <person name="Lipzen A."/>
            <person name="Berrin J.G."/>
            <person name="Master E.R."/>
            <person name="Rosso M.N."/>
        </authorList>
    </citation>
    <scope>NUCLEOTIDE SEQUENCE [LARGE SCALE GENOMIC DNA]</scope>
    <source>
        <strain evidence="4 5">BRFM310</strain>
    </source>
</reference>
<feature type="transmembrane region" description="Helical" evidence="2">
    <location>
        <begin position="917"/>
        <end position="937"/>
    </location>
</feature>
<dbReference type="GO" id="GO:0005227">
    <property type="term" value="F:calcium-activated cation channel activity"/>
    <property type="evidence" value="ECO:0007669"/>
    <property type="project" value="InterPro"/>
</dbReference>
<dbReference type="InterPro" id="IPR003864">
    <property type="entry name" value="CSC1/OSCA1-like_7TM"/>
</dbReference>
<keyword evidence="2" id="KW-0472">Membrane</keyword>
<evidence type="ECO:0000256" key="1">
    <source>
        <dbReference type="SAM" id="MobiDB-lite"/>
    </source>
</evidence>
<feature type="compositionally biased region" description="Low complexity" evidence="1">
    <location>
        <begin position="521"/>
        <end position="530"/>
    </location>
</feature>
<feature type="transmembrane region" description="Helical" evidence="2">
    <location>
        <begin position="162"/>
        <end position="187"/>
    </location>
</feature>
<protein>
    <recommendedName>
        <fullName evidence="3">CSC1/OSCA1-like 7TM region domain-containing protein</fullName>
    </recommendedName>
</protein>
<proteinExistence type="predicted"/>
<feature type="region of interest" description="Disordered" evidence="1">
    <location>
        <begin position="674"/>
        <end position="767"/>
    </location>
</feature>
<keyword evidence="5" id="KW-1185">Reference proteome</keyword>
<feature type="transmembrane region" description="Helical" evidence="2">
    <location>
        <begin position="1079"/>
        <end position="1099"/>
    </location>
</feature>
<dbReference type="Pfam" id="PF02714">
    <property type="entry name" value="RSN1_7TM"/>
    <property type="match status" value="1"/>
</dbReference>
<feature type="transmembrane region" description="Helical" evidence="2">
    <location>
        <begin position="347"/>
        <end position="367"/>
    </location>
</feature>
<feature type="transmembrane region" description="Helical" evidence="2">
    <location>
        <begin position="1053"/>
        <end position="1073"/>
    </location>
</feature>
<dbReference type="PANTHER" id="PTHR13018">
    <property type="entry name" value="PROBABLE MEMBRANE PROTEIN DUF221-RELATED"/>
    <property type="match status" value="1"/>
</dbReference>